<dbReference type="Pfam" id="PF18864">
    <property type="entry name" value="AbiTii"/>
    <property type="match status" value="1"/>
</dbReference>
<comment type="caution">
    <text evidence="2">The sequence shown here is derived from an EMBL/GenBank/DDBJ whole genome shotgun (WGS) entry which is preliminary data.</text>
</comment>
<gene>
    <name evidence="2" type="ORF">B5M45_04690</name>
</gene>
<keyword evidence="3" id="KW-1185">Reference proteome</keyword>
<dbReference type="InterPro" id="IPR041304">
    <property type="entry name" value="AbiTii"/>
</dbReference>
<feature type="domain" description="AbiTii" evidence="1">
    <location>
        <begin position="8"/>
        <end position="116"/>
    </location>
</feature>
<evidence type="ECO:0000313" key="3">
    <source>
        <dbReference type="Proteomes" id="UP000193040"/>
    </source>
</evidence>
<reference evidence="2 3" key="1">
    <citation type="submission" date="2017-03" db="EMBL/GenBank/DDBJ databases">
        <title>Genomic insights into Mycobacterium simiae human colonization.</title>
        <authorList>
            <person name="Steffani J.L."/>
            <person name="Brunck M.E."/>
            <person name="Cruz E."/>
            <person name="Montiel R."/>
            <person name="Barona F."/>
        </authorList>
    </citation>
    <scope>NUCLEOTIDE SEQUENCE [LARGE SCALE GENOMIC DNA]</scope>
    <source>
        <strain evidence="2 3">MsiGto</strain>
    </source>
</reference>
<accession>A0A1X0YFC9</accession>
<dbReference type="Proteomes" id="UP000193040">
    <property type="component" value="Unassembled WGS sequence"/>
</dbReference>
<protein>
    <recommendedName>
        <fullName evidence="1">AbiTii domain-containing protein</fullName>
    </recommendedName>
</protein>
<sequence length="246" mass="26782">MNSVSGQYHTTGQQIDRLLIPKDLRKLVPEKLHLRQAVEELAEMASRGESITMTGATFPLVASRWSQQLPMFQDVLSLYWTMLPSTIAGIVDNVRTALVEIVIDLAKDVPMDALPARAKVDTAVRVHIGSNDKYEVNIGGDNPGVIGQGAGSTQIQNSSVPKQLVDLIGTLRAALPQVADDEQRADATQAIEDFEESVTEANPRPEKVKRRWALLERLATALGSAAVTEAVKEGAPVVMEHLQLLM</sequence>
<organism evidence="2 3">
    <name type="scientific">Mycobacterium simiae</name>
    <name type="common">Mycobacterium habana</name>
    <dbReference type="NCBI Taxonomy" id="1784"/>
    <lineage>
        <taxon>Bacteria</taxon>
        <taxon>Bacillati</taxon>
        <taxon>Actinomycetota</taxon>
        <taxon>Actinomycetes</taxon>
        <taxon>Mycobacteriales</taxon>
        <taxon>Mycobacteriaceae</taxon>
        <taxon>Mycobacterium</taxon>
        <taxon>Mycobacterium simiae complex</taxon>
    </lineage>
</organism>
<dbReference type="EMBL" id="MZZM01000006">
    <property type="protein sequence ID" value="ORJ63839.1"/>
    <property type="molecule type" value="Genomic_DNA"/>
</dbReference>
<dbReference type="AlphaFoldDB" id="A0A1X0YFC9"/>
<name>A0A1X0YFC9_MYCSI</name>
<evidence type="ECO:0000259" key="1">
    <source>
        <dbReference type="Pfam" id="PF18864"/>
    </source>
</evidence>
<evidence type="ECO:0000313" key="2">
    <source>
        <dbReference type="EMBL" id="ORJ63839.1"/>
    </source>
</evidence>
<proteinExistence type="predicted"/>